<accession>A0A1V1PI51</accession>
<gene>
    <name evidence="3" type="ORF">OMM_00240</name>
</gene>
<dbReference type="Proteomes" id="UP000189670">
    <property type="component" value="Unassembled WGS sequence"/>
</dbReference>
<evidence type="ECO:0000313" key="4">
    <source>
        <dbReference type="Proteomes" id="UP000189670"/>
    </source>
</evidence>
<dbReference type="InterPro" id="IPR027417">
    <property type="entry name" value="P-loop_NTPase"/>
</dbReference>
<dbReference type="AlphaFoldDB" id="A0A1V1PI51"/>
<sequence length="432" mass="51101">MISKQILAQIINDWHDILPNDIIPRELDIDCYLQLNRAITITGPRRCGKTCYFYYLIHKLISDGVARNRILYVNFENPRLVEMELEDLTVLWEVFVEMLTSGIQEKVFLFFDEIQNIDKWELFIRNLLDKNCANIFITGSSAKMLAMDLATSLRGRTICYQLHPFSLSEFLRVKKFNYKPYLSTNEKAHFLRLYRQYFVDGGYPEIVLYPDIKKKLISELINTTIYLDLIERYHIKNAKIVKLMFNYLVKSKQFSTHKFFHFIKSLNIKTGKTSLYNYLEYFQDAFIVFALRKYSYSLKKQEQSLPKIYLADNAFIDAIIGRDDGKKLENLVFLSLIRKGFEINQDLFYYSNANECDFVIKKNDSVDSLIQVCFDISDPFTKERELKSLLKCGDEFNCKKLILITYDYKACETINELAIKFIPFYEFDLEKI</sequence>
<reference evidence="4" key="1">
    <citation type="submission" date="2012-11" db="EMBL/GenBank/DDBJ databases">
        <authorList>
            <person name="Lucero-Rivera Y.E."/>
            <person name="Tovar-Ramirez D."/>
        </authorList>
    </citation>
    <scope>NUCLEOTIDE SEQUENCE [LARGE SCALE GENOMIC DNA]</scope>
    <source>
        <strain evidence="4">Araruama</strain>
    </source>
</reference>
<dbReference type="EMBL" id="ATBP01000008">
    <property type="protein sequence ID" value="ETR74413.1"/>
    <property type="molecule type" value="Genomic_DNA"/>
</dbReference>
<dbReference type="InterPro" id="IPR025420">
    <property type="entry name" value="DUF4143"/>
</dbReference>
<name>A0A1V1PI51_9BACT</name>
<dbReference type="Pfam" id="PF13173">
    <property type="entry name" value="AAA_14"/>
    <property type="match status" value="1"/>
</dbReference>
<feature type="domain" description="DUF4143" evidence="2">
    <location>
        <begin position="235"/>
        <end position="372"/>
    </location>
</feature>
<proteinExistence type="predicted"/>
<comment type="caution">
    <text evidence="3">The sequence shown here is derived from an EMBL/GenBank/DDBJ whole genome shotgun (WGS) entry which is preliminary data.</text>
</comment>
<dbReference type="PANTHER" id="PTHR33295:SF8">
    <property type="entry name" value="AAA+ ATPASE DOMAIN-CONTAINING PROTEIN"/>
    <property type="match status" value="1"/>
</dbReference>
<dbReference type="PANTHER" id="PTHR33295">
    <property type="entry name" value="ATPASE"/>
    <property type="match status" value="1"/>
</dbReference>
<evidence type="ECO:0000313" key="3">
    <source>
        <dbReference type="EMBL" id="ETR74413.1"/>
    </source>
</evidence>
<evidence type="ECO:0000259" key="1">
    <source>
        <dbReference type="Pfam" id="PF13173"/>
    </source>
</evidence>
<dbReference type="InterPro" id="IPR041682">
    <property type="entry name" value="AAA_14"/>
</dbReference>
<dbReference type="SUPFAM" id="SSF52540">
    <property type="entry name" value="P-loop containing nucleoside triphosphate hydrolases"/>
    <property type="match status" value="1"/>
</dbReference>
<organism evidence="3 4">
    <name type="scientific">Candidatus Magnetoglobus multicellularis str. Araruama</name>
    <dbReference type="NCBI Taxonomy" id="890399"/>
    <lineage>
        <taxon>Bacteria</taxon>
        <taxon>Pseudomonadati</taxon>
        <taxon>Thermodesulfobacteriota</taxon>
        <taxon>Desulfobacteria</taxon>
        <taxon>Desulfobacterales</taxon>
        <taxon>Desulfobacteraceae</taxon>
        <taxon>Candidatus Magnetoglobus</taxon>
    </lineage>
</organism>
<protein>
    <submittedName>
        <fullName evidence="3">ATPase</fullName>
    </submittedName>
</protein>
<evidence type="ECO:0000259" key="2">
    <source>
        <dbReference type="Pfam" id="PF13635"/>
    </source>
</evidence>
<dbReference type="Pfam" id="PF13635">
    <property type="entry name" value="DUF4143"/>
    <property type="match status" value="1"/>
</dbReference>
<feature type="domain" description="AAA" evidence="1">
    <location>
        <begin position="36"/>
        <end position="171"/>
    </location>
</feature>